<evidence type="ECO:0000259" key="3">
    <source>
        <dbReference type="Pfam" id="PF13505"/>
    </source>
</evidence>
<evidence type="ECO:0000256" key="1">
    <source>
        <dbReference type="ARBA" id="ARBA00022729"/>
    </source>
</evidence>
<dbReference type="SUPFAM" id="SSF56925">
    <property type="entry name" value="OMPA-like"/>
    <property type="match status" value="1"/>
</dbReference>
<feature type="domain" description="Outer membrane protein beta-barrel" evidence="3">
    <location>
        <begin position="14"/>
        <end position="197"/>
    </location>
</feature>
<dbReference type="Proteomes" id="UP000238908">
    <property type="component" value="Unassembled WGS sequence"/>
</dbReference>
<dbReference type="RefSeq" id="WP_104614880.1">
    <property type="nucleotide sequence ID" value="NZ_JBHLXZ010000017.1"/>
</dbReference>
<reference evidence="4 5" key="1">
    <citation type="submission" date="2016-08" db="EMBL/GenBank/DDBJ databases">
        <authorList>
            <person name="Seilhamer J.J."/>
        </authorList>
    </citation>
    <scope>NUCLEOTIDE SEQUENCE [LARGE SCALE GENOMIC DNA]</scope>
    <source>
        <strain evidence="4 5">CFBP7245</strain>
    </source>
</reference>
<evidence type="ECO:0000313" key="5">
    <source>
        <dbReference type="Proteomes" id="UP000238908"/>
    </source>
</evidence>
<dbReference type="InterPro" id="IPR027385">
    <property type="entry name" value="Beta-barrel_OMP"/>
</dbReference>
<keyword evidence="1 2" id="KW-0732">Signal</keyword>
<feature type="signal peptide" evidence="2">
    <location>
        <begin position="1"/>
        <end position="23"/>
    </location>
</feature>
<protein>
    <submittedName>
        <fullName evidence="4">Autotransporter</fullName>
    </submittedName>
</protein>
<dbReference type="Pfam" id="PF13505">
    <property type="entry name" value="OMP_b-brl"/>
    <property type="match status" value="1"/>
</dbReference>
<name>A0A2S7C743_9XANT</name>
<sequence>MKNTMVALVLSVLALTAVSDVSAQTAPGDGSGWFVNGGVGRTSLKSGPYDGSDTGYNVSAGYRWNMLFPWLSIGLEAGYNDLGNIQAKNLFNSGAVVEDESQLRGWTVGVNQHFALGDKWYASMRGGLYGWKGQGLSNDTVSDRSDLDKLSWYAGAGVGYNLGEHFSVGVNYDHYNAKKFDVDLSTDRASMNAEYRF</sequence>
<evidence type="ECO:0000313" key="4">
    <source>
        <dbReference type="EMBL" id="PPU57383.1"/>
    </source>
</evidence>
<feature type="chain" id="PRO_5015659991" evidence="2">
    <location>
        <begin position="24"/>
        <end position="197"/>
    </location>
</feature>
<dbReference type="Gene3D" id="2.40.160.20">
    <property type="match status" value="1"/>
</dbReference>
<comment type="caution">
    <text evidence="4">The sequence shown here is derived from an EMBL/GenBank/DDBJ whole genome shotgun (WGS) entry which is preliminary data.</text>
</comment>
<dbReference type="EMBL" id="MDEE01000006">
    <property type="protein sequence ID" value="PPU57383.1"/>
    <property type="molecule type" value="Genomic_DNA"/>
</dbReference>
<accession>A0A2S7C743</accession>
<evidence type="ECO:0000256" key="2">
    <source>
        <dbReference type="SAM" id="SignalP"/>
    </source>
</evidence>
<gene>
    <name evidence="4" type="ORF">XdyCFBP7245_06250</name>
</gene>
<dbReference type="InterPro" id="IPR011250">
    <property type="entry name" value="OMP/PagP_B-barrel"/>
</dbReference>
<proteinExistence type="predicted"/>
<dbReference type="AlphaFoldDB" id="A0A2S7C743"/>
<organism evidence="4 5">
    <name type="scientific">Xanthomonas dyei</name>
    <dbReference type="NCBI Taxonomy" id="743699"/>
    <lineage>
        <taxon>Bacteria</taxon>
        <taxon>Pseudomonadati</taxon>
        <taxon>Pseudomonadota</taxon>
        <taxon>Gammaproteobacteria</taxon>
        <taxon>Lysobacterales</taxon>
        <taxon>Lysobacteraceae</taxon>
        <taxon>Xanthomonas</taxon>
    </lineage>
</organism>